<reference evidence="1 2" key="1">
    <citation type="submission" date="2020-12" db="EMBL/GenBank/DDBJ databases">
        <title>Metabolic potential, ecology and presence of endohyphal bacteria is reflected in genomic diversity of Mucoromycotina.</title>
        <authorList>
            <person name="Muszewska A."/>
            <person name="Okrasinska A."/>
            <person name="Steczkiewicz K."/>
            <person name="Drgas O."/>
            <person name="Orlowska M."/>
            <person name="Perlinska-Lenart U."/>
            <person name="Aleksandrzak-Piekarczyk T."/>
            <person name="Szatraj K."/>
            <person name="Zielenkiewicz U."/>
            <person name="Pilsyk S."/>
            <person name="Malc E."/>
            <person name="Mieczkowski P."/>
            <person name="Kruszewska J.S."/>
            <person name="Biernat P."/>
            <person name="Pawlowska J."/>
        </authorList>
    </citation>
    <scope>NUCLEOTIDE SEQUENCE [LARGE SCALE GENOMIC DNA]</scope>
    <source>
        <strain evidence="1 2">CBS 142.35</strain>
    </source>
</reference>
<dbReference type="AlphaFoldDB" id="A0A8H7VS71"/>
<protein>
    <recommendedName>
        <fullName evidence="3">P-loop containing nucleoside triphosphate hydrolase protein</fullName>
    </recommendedName>
</protein>
<gene>
    <name evidence="1" type="ORF">INT45_011797</name>
</gene>
<dbReference type="Proteomes" id="UP000646827">
    <property type="component" value="Unassembled WGS sequence"/>
</dbReference>
<proteinExistence type="predicted"/>
<evidence type="ECO:0008006" key="3">
    <source>
        <dbReference type="Google" id="ProtNLM"/>
    </source>
</evidence>
<comment type="caution">
    <text evidence="1">The sequence shown here is derived from an EMBL/GenBank/DDBJ whole genome shotgun (WGS) entry which is preliminary data.</text>
</comment>
<sequence>MAPLKIIGAGMGRTGTSSLRDALNILGYKTHHMHAFNEEGRRPDMFVEAYEHPEGDIDWDYLYEGFDAAVDWPTCSFVGPLMKKYPEAKVILTLRDVDDWYRSMANTIYRKHTALRLANDNSPKGCMIRRIPLDGALEKPEVFEDAKAIKQKFNQHVQWVKENVSEDRLLIMNLGEGWERLCQFLNIPIPDVAYPHSNTTADMHVLMEKSNIQIHNPLVENIKQIEKRAISNITPNDNNVKTSKHTS</sequence>
<dbReference type="PANTHER" id="PTHR36978:SF4">
    <property type="entry name" value="P-LOOP CONTAINING NUCLEOSIDE TRIPHOSPHATE HYDROLASE PROTEIN"/>
    <property type="match status" value="1"/>
</dbReference>
<evidence type="ECO:0000313" key="2">
    <source>
        <dbReference type="Proteomes" id="UP000646827"/>
    </source>
</evidence>
<dbReference type="InterPro" id="IPR040632">
    <property type="entry name" value="Sulfotransfer_4"/>
</dbReference>
<dbReference type="OrthoDB" id="408152at2759"/>
<dbReference type="Gene3D" id="3.40.50.300">
    <property type="entry name" value="P-loop containing nucleotide triphosphate hydrolases"/>
    <property type="match status" value="1"/>
</dbReference>
<dbReference type="SUPFAM" id="SSF52540">
    <property type="entry name" value="P-loop containing nucleoside triphosphate hydrolases"/>
    <property type="match status" value="1"/>
</dbReference>
<dbReference type="InterPro" id="IPR027417">
    <property type="entry name" value="P-loop_NTPase"/>
</dbReference>
<evidence type="ECO:0000313" key="1">
    <source>
        <dbReference type="EMBL" id="KAG2225114.1"/>
    </source>
</evidence>
<accession>A0A8H7VS71</accession>
<dbReference type="EMBL" id="JAEPRB010000032">
    <property type="protein sequence ID" value="KAG2225114.1"/>
    <property type="molecule type" value="Genomic_DNA"/>
</dbReference>
<name>A0A8H7VS71_9FUNG</name>
<keyword evidence="2" id="KW-1185">Reference proteome</keyword>
<dbReference type="Pfam" id="PF17784">
    <property type="entry name" value="Sulfotransfer_4"/>
    <property type="match status" value="1"/>
</dbReference>
<dbReference type="PANTHER" id="PTHR36978">
    <property type="entry name" value="P-LOOP CONTAINING NUCLEOTIDE TRIPHOSPHATE HYDROLASE"/>
    <property type="match status" value="1"/>
</dbReference>
<organism evidence="1 2">
    <name type="scientific">Circinella minor</name>
    <dbReference type="NCBI Taxonomy" id="1195481"/>
    <lineage>
        <taxon>Eukaryota</taxon>
        <taxon>Fungi</taxon>
        <taxon>Fungi incertae sedis</taxon>
        <taxon>Mucoromycota</taxon>
        <taxon>Mucoromycotina</taxon>
        <taxon>Mucoromycetes</taxon>
        <taxon>Mucorales</taxon>
        <taxon>Lichtheimiaceae</taxon>
        <taxon>Circinella</taxon>
    </lineage>
</organism>